<dbReference type="KEGG" id="nav:JQS30_02955"/>
<name>A0A895XUJ4_9ACTN</name>
<dbReference type="CDD" id="cd12954">
    <property type="entry name" value="MMP_TTHA0227_like_1"/>
    <property type="match status" value="1"/>
</dbReference>
<dbReference type="Gene3D" id="3.30.2010.20">
    <property type="match status" value="1"/>
</dbReference>
<dbReference type="SUPFAM" id="SSF55486">
    <property type="entry name" value="Metalloproteases ('zincins'), catalytic domain"/>
    <property type="match status" value="1"/>
</dbReference>
<feature type="compositionally biased region" description="Basic residues" evidence="1">
    <location>
        <begin position="1"/>
        <end position="12"/>
    </location>
</feature>
<keyword evidence="3" id="KW-1185">Reference proteome</keyword>
<dbReference type="AlphaFoldDB" id="A0A895XUJ4"/>
<dbReference type="InterPro" id="IPR038555">
    <property type="entry name" value="Zincin_1_sf"/>
</dbReference>
<accession>A0A895XUJ4</accession>
<organism evidence="2 3">
    <name type="scientific">Natronoglycomyces albus</name>
    <dbReference type="NCBI Taxonomy" id="2811108"/>
    <lineage>
        <taxon>Bacteria</taxon>
        <taxon>Bacillati</taxon>
        <taxon>Actinomycetota</taxon>
        <taxon>Actinomycetes</taxon>
        <taxon>Glycomycetales</taxon>
        <taxon>Glycomycetaceae</taxon>
        <taxon>Natronoglycomyces</taxon>
    </lineage>
</organism>
<gene>
    <name evidence="2" type="ORF">JQS30_02955</name>
</gene>
<reference evidence="2" key="1">
    <citation type="submission" date="2021-02" db="EMBL/GenBank/DDBJ databases">
        <title>Natronoglycomyces albus gen. nov., sp. nov, a haloalkaliphilic actinobacterium from a soda solonchak soil.</title>
        <authorList>
            <person name="Sorokin D.Y."/>
            <person name="Khijniak T.V."/>
            <person name="Zakharycheva A.P."/>
            <person name="Boueva O.V."/>
            <person name="Ariskina E.V."/>
            <person name="Hahnke R.L."/>
            <person name="Bunk B."/>
            <person name="Sproer C."/>
            <person name="Schumann P."/>
            <person name="Evtushenko L.I."/>
            <person name="Kublanov I.V."/>
        </authorList>
    </citation>
    <scope>NUCLEOTIDE SEQUENCE</scope>
    <source>
        <strain evidence="2">DSM 106290</strain>
    </source>
</reference>
<evidence type="ECO:0000313" key="3">
    <source>
        <dbReference type="Proteomes" id="UP000662939"/>
    </source>
</evidence>
<dbReference type="Pfam" id="PF06262">
    <property type="entry name" value="Zincin_1"/>
    <property type="match status" value="1"/>
</dbReference>
<evidence type="ECO:0000313" key="2">
    <source>
        <dbReference type="EMBL" id="QSB05900.1"/>
    </source>
</evidence>
<proteinExistence type="predicted"/>
<sequence length="146" mass="16103">MRHRDRRGRGMRGRLAPSTLPMSRTSTQRFDRKVTELINAIERHLASSLGGEQGSLRHVEFAVDDVPPPAQHYDADVVEDHGVALSRLYPAQPGTLAAAPRIVLYRRPLELRADSPSELTILVRSVLVEQISALLGIPVEAVDPSL</sequence>
<dbReference type="EMBL" id="CP070496">
    <property type="protein sequence ID" value="QSB05900.1"/>
    <property type="molecule type" value="Genomic_DNA"/>
</dbReference>
<protein>
    <submittedName>
        <fullName evidence="2">Metallopeptidase family protein</fullName>
    </submittedName>
</protein>
<dbReference type="RefSeq" id="WP_213171911.1">
    <property type="nucleotide sequence ID" value="NZ_CP070496.1"/>
</dbReference>
<feature type="region of interest" description="Disordered" evidence="1">
    <location>
        <begin position="1"/>
        <end position="28"/>
    </location>
</feature>
<dbReference type="Proteomes" id="UP000662939">
    <property type="component" value="Chromosome"/>
</dbReference>
<dbReference type="InterPro" id="IPR010428">
    <property type="entry name" value="Zincin_1"/>
</dbReference>
<evidence type="ECO:0000256" key="1">
    <source>
        <dbReference type="SAM" id="MobiDB-lite"/>
    </source>
</evidence>